<proteinExistence type="predicted"/>
<name>A0ABU1ZWW1_9CORY</name>
<protein>
    <submittedName>
        <fullName evidence="1">Uncharacterized protein</fullName>
    </submittedName>
</protein>
<dbReference type="EMBL" id="JAVDXZ010000001">
    <property type="protein sequence ID" value="MDR7329424.1"/>
    <property type="molecule type" value="Genomic_DNA"/>
</dbReference>
<reference evidence="1" key="1">
    <citation type="submission" date="2023-07" db="EMBL/GenBank/DDBJ databases">
        <title>Sequencing the genomes of 1000 actinobacteria strains.</title>
        <authorList>
            <person name="Klenk H.-P."/>
        </authorList>
    </citation>
    <scope>NUCLEOTIDE SEQUENCE</scope>
    <source>
        <strain evidence="1">DSM 107476</strain>
    </source>
</reference>
<sequence>MTTTTPNPLDDARPTAVTMDRIIDAMKSEFDITLIPGEHPESATANLNGLACTFAVLGSMAIVRAEADSGVAVDAADATWYLAANDINSTGVGAAAIIVDRGPSLLLRTEAEMSVAAGLTDAQLTENLRFGVDAVITTHDAVRATAEHITARRTGQA</sequence>
<gene>
    <name evidence="1" type="ORF">J2S39_001100</name>
</gene>
<accession>A0ABU1ZWW1</accession>
<dbReference type="Proteomes" id="UP001180840">
    <property type="component" value="Unassembled WGS sequence"/>
</dbReference>
<evidence type="ECO:0000313" key="2">
    <source>
        <dbReference type="Proteomes" id="UP001180840"/>
    </source>
</evidence>
<comment type="caution">
    <text evidence="1">The sequence shown here is derived from an EMBL/GenBank/DDBJ whole genome shotgun (WGS) entry which is preliminary data.</text>
</comment>
<organism evidence="1 2">
    <name type="scientific">Corynebacterium guangdongense</name>
    <dbReference type="NCBI Taxonomy" id="1783348"/>
    <lineage>
        <taxon>Bacteria</taxon>
        <taxon>Bacillati</taxon>
        <taxon>Actinomycetota</taxon>
        <taxon>Actinomycetes</taxon>
        <taxon>Mycobacteriales</taxon>
        <taxon>Corynebacteriaceae</taxon>
        <taxon>Corynebacterium</taxon>
    </lineage>
</organism>
<keyword evidence="2" id="KW-1185">Reference proteome</keyword>
<evidence type="ECO:0000313" key="1">
    <source>
        <dbReference type="EMBL" id="MDR7329424.1"/>
    </source>
</evidence>
<dbReference type="RefSeq" id="WP_290194160.1">
    <property type="nucleotide sequence ID" value="NZ_CP047654.1"/>
</dbReference>